<dbReference type="InterPro" id="IPR001279">
    <property type="entry name" value="Metallo-B-lactamas"/>
</dbReference>
<sequence length="283" mass="31335">MLNKILLLALCFSATVSADRFAEVNITATEVAPGIHMLTGAGGNIGVSSGTDGVLIIDDQFAPLAQRIVEALTPLQPDAAGKPKFIINTHHHGDHTGGNGHFAQHGTVFAHHNVLKHLQQDSKVNPSAYPVVTYNDGITFHFNDQDIEVVHLGVGHTDGDSLVWFKQHNVIHMGDLFFKDTFPFVDQAHGGSVRAYINRVDEVLASVDNNTKIIPGHGELANKADLEQFKTMLNQSITWAESMQKQPKAVWLEQGLPQHLQSWSWRFITEERWIETLWTELNG</sequence>
<dbReference type="GO" id="GO:0008800">
    <property type="term" value="F:beta-lactamase activity"/>
    <property type="evidence" value="ECO:0007669"/>
    <property type="project" value="UniProtKB-EC"/>
</dbReference>
<evidence type="ECO:0000256" key="6">
    <source>
        <dbReference type="ARBA" id="ARBA00012865"/>
    </source>
</evidence>
<keyword evidence="12" id="KW-0046">Antibiotic resistance</keyword>
<feature type="domain" description="Metallo-beta-lactamase" evidence="14">
    <location>
        <begin position="42"/>
        <end position="217"/>
    </location>
</feature>
<dbReference type="CDD" id="cd16282">
    <property type="entry name" value="metallo-hydrolase-like_MBL-fold"/>
    <property type="match status" value="1"/>
</dbReference>
<evidence type="ECO:0000256" key="10">
    <source>
        <dbReference type="ARBA" id="ARBA00022801"/>
    </source>
</evidence>
<dbReference type="PROSITE" id="PS00743">
    <property type="entry name" value="BETA_LACTAMASE_B_1"/>
    <property type="match status" value="1"/>
</dbReference>
<evidence type="ECO:0000256" key="9">
    <source>
        <dbReference type="ARBA" id="ARBA00022764"/>
    </source>
</evidence>
<evidence type="ECO:0000256" key="1">
    <source>
        <dbReference type="ARBA" id="ARBA00001526"/>
    </source>
</evidence>
<evidence type="ECO:0000256" key="11">
    <source>
        <dbReference type="ARBA" id="ARBA00022833"/>
    </source>
</evidence>
<reference evidence="15 16" key="1">
    <citation type="submission" date="2020-04" db="EMBL/GenBank/DDBJ databases">
        <title>Ferrimonas sp. S7 isolated from sea water.</title>
        <authorList>
            <person name="Bae S.S."/>
            <person name="Baek K."/>
        </authorList>
    </citation>
    <scope>NUCLEOTIDE SEQUENCE [LARGE SCALE GENOMIC DNA]</scope>
    <source>
        <strain evidence="15 16">S7</strain>
    </source>
</reference>
<evidence type="ECO:0000259" key="14">
    <source>
        <dbReference type="SMART" id="SM00849"/>
    </source>
</evidence>
<protein>
    <recommendedName>
        <fullName evidence="6">beta-lactamase</fullName>
        <ecNumber evidence="6">3.5.2.6</ecNumber>
    </recommendedName>
</protein>
<evidence type="ECO:0000256" key="3">
    <source>
        <dbReference type="ARBA" id="ARBA00004418"/>
    </source>
</evidence>
<gene>
    <name evidence="15" type="ORF">HER31_03295</name>
</gene>
<keyword evidence="11" id="KW-0862">Zinc</keyword>
<dbReference type="GO" id="GO:0046677">
    <property type="term" value="P:response to antibiotic"/>
    <property type="evidence" value="ECO:0007669"/>
    <property type="project" value="UniProtKB-KW"/>
</dbReference>
<evidence type="ECO:0000256" key="12">
    <source>
        <dbReference type="ARBA" id="ARBA00023251"/>
    </source>
</evidence>
<dbReference type="EMBL" id="CP051180">
    <property type="protein sequence ID" value="QIZ75993.1"/>
    <property type="molecule type" value="Genomic_DNA"/>
</dbReference>
<dbReference type="EC" id="3.5.2.6" evidence="6"/>
<evidence type="ECO:0000256" key="8">
    <source>
        <dbReference type="ARBA" id="ARBA00022729"/>
    </source>
</evidence>
<evidence type="ECO:0000256" key="7">
    <source>
        <dbReference type="ARBA" id="ARBA00022723"/>
    </source>
</evidence>
<dbReference type="InterPro" id="IPR001018">
    <property type="entry name" value="Beta-lactamase_class-B_CS"/>
</dbReference>
<dbReference type="SUPFAM" id="SSF56281">
    <property type="entry name" value="Metallo-hydrolase/oxidoreductase"/>
    <property type="match status" value="1"/>
</dbReference>
<dbReference type="GO" id="GO:0042597">
    <property type="term" value="C:periplasmic space"/>
    <property type="evidence" value="ECO:0007669"/>
    <property type="project" value="UniProtKB-SubCell"/>
</dbReference>
<dbReference type="AlphaFoldDB" id="A0A6H1UCA3"/>
<evidence type="ECO:0000256" key="2">
    <source>
        <dbReference type="ARBA" id="ARBA00001947"/>
    </source>
</evidence>
<keyword evidence="16" id="KW-1185">Reference proteome</keyword>
<dbReference type="Proteomes" id="UP000501602">
    <property type="component" value="Chromosome"/>
</dbReference>
<keyword evidence="10 15" id="KW-0378">Hydrolase</keyword>
<dbReference type="GO" id="GO:0008270">
    <property type="term" value="F:zinc ion binding"/>
    <property type="evidence" value="ECO:0007669"/>
    <property type="project" value="InterPro"/>
</dbReference>
<dbReference type="InterPro" id="IPR050855">
    <property type="entry name" value="NDM-1-like"/>
</dbReference>
<keyword evidence="9" id="KW-0574">Periplasm</keyword>
<evidence type="ECO:0000256" key="4">
    <source>
        <dbReference type="ARBA" id="ARBA00005250"/>
    </source>
</evidence>
<dbReference type="Pfam" id="PF00753">
    <property type="entry name" value="Lactamase_B"/>
    <property type="match status" value="1"/>
</dbReference>
<dbReference type="Gene3D" id="3.60.15.10">
    <property type="entry name" value="Ribonuclease Z/Hydroxyacylglutathione hydrolase-like"/>
    <property type="match status" value="1"/>
</dbReference>
<accession>A0A6H1UCA3</accession>
<dbReference type="GO" id="GO:0017001">
    <property type="term" value="P:antibiotic catabolic process"/>
    <property type="evidence" value="ECO:0007669"/>
    <property type="project" value="InterPro"/>
</dbReference>
<dbReference type="PANTHER" id="PTHR42951:SF4">
    <property type="entry name" value="ACYL-COENZYME A THIOESTERASE MBLAC2"/>
    <property type="match status" value="1"/>
</dbReference>
<dbReference type="PANTHER" id="PTHR42951">
    <property type="entry name" value="METALLO-BETA-LACTAMASE DOMAIN-CONTAINING"/>
    <property type="match status" value="1"/>
</dbReference>
<evidence type="ECO:0000313" key="16">
    <source>
        <dbReference type="Proteomes" id="UP000501602"/>
    </source>
</evidence>
<name>A0A6H1UCA3_9GAMM</name>
<feature type="signal peptide" evidence="13">
    <location>
        <begin position="1"/>
        <end position="22"/>
    </location>
</feature>
<dbReference type="KEGG" id="fes:HER31_03295"/>
<keyword evidence="7" id="KW-0479">Metal-binding</keyword>
<dbReference type="SMART" id="SM00849">
    <property type="entry name" value="Lactamase_B"/>
    <property type="match status" value="1"/>
</dbReference>
<evidence type="ECO:0000313" key="15">
    <source>
        <dbReference type="EMBL" id="QIZ75993.1"/>
    </source>
</evidence>
<evidence type="ECO:0000256" key="13">
    <source>
        <dbReference type="SAM" id="SignalP"/>
    </source>
</evidence>
<comment type="subunit">
    <text evidence="5">Monomer.</text>
</comment>
<organism evidence="15 16">
    <name type="scientific">Ferrimonas lipolytica</name>
    <dbReference type="NCBI Taxonomy" id="2724191"/>
    <lineage>
        <taxon>Bacteria</taxon>
        <taxon>Pseudomonadati</taxon>
        <taxon>Pseudomonadota</taxon>
        <taxon>Gammaproteobacteria</taxon>
        <taxon>Alteromonadales</taxon>
        <taxon>Ferrimonadaceae</taxon>
        <taxon>Ferrimonas</taxon>
    </lineage>
</organism>
<feature type="chain" id="PRO_5026297655" description="beta-lactamase" evidence="13">
    <location>
        <begin position="23"/>
        <end position="283"/>
    </location>
</feature>
<proteinExistence type="inferred from homology"/>
<dbReference type="InterPro" id="IPR036866">
    <property type="entry name" value="RibonucZ/Hydroxyglut_hydro"/>
</dbReference>
<comment type="catalytic activity">
    <reaction evidence="1">
        <text>a beta-lactam + H2O = a substituted beta-amino acid</text>
        <dbReference type="Rhea" id="RHEA:20401"/>
        <dbReference type="ChEBI" id="CHEBI:15377"/>
        <dbReference type="ChEBI" id="CHEBI:35627"/>
        <dbReference type="ChEBI" id="CHEBI:140347"/>
        <dbReference type="EC" id="3.5.2.6"/>
    </reaction>
</comment>
<keyword evidence="8 13" id="KW-0732">Signal</keyword>
<comment type="similarity">
    <text evidence="4">Belongs to the metallo-beta-lactamase superfamily. Class-B beta-lactamase family.</text>
</comment>
<comment type="subcellular location">
    <subcellularLocation>
        <location evidence="3">Periplasm</location>
    </subcellularLocation>
</comment>
<evidence type="ECO:0000256" key="5">
    <source>
        <dbReference type="ARBA" id="ARBA00011245"/>
    </source>
</evidence>
<comment type="cofactor">
    <cofactor evidence="2">
        <name>Zn(2+)</name>
        <dbReference type="ChEBI" id="CHEBI:29105"/>
    </cofactor>
</comment>
<dbReference type="RefSeq" id="WP_168659254.1">
    <property type="nucleotide sequence ID" value="NZ_CP051180.1"/>
</dbReference>